<keyword evidence="3" id="KW-1185">Reference proteome</keyword>
<organism evidence="2 4">
    <name type="scientific">Flavobacterium circumlabens</name>
    <dbReference type="NCBI Taxonomy" id="2133765"/>
    <lineage>
        <taxon>Bacteria</taxon>
        <taxon>Pseudomonadati</taxon>
        <taxon>Bacteroidota</taxon>
        <taxon>Flavobacteriia</taxon>
        <taxon>Flavobacteriales</taxon>
        <taxon>Flavobacteriaceae</taxon>
        <taxon>Flavobacterium</taxon>
    </lineage>
</organism>
<dbReference type="RefSeq" id="WP_132034355.1">
    <property type="nucleotide sequence ID" value="NZ_QWDN01000002.1"/>
</dbReference>
<dbReference type="EMBL" id="SLWA01000002">
    <property type="protein sequence ID" value="TCN60143.1"/>
    <property type="molecule type" value="Genomic_DNA"/>
</dbReference>
<sequence length="90" mass="10138">MGDENVDEIIKDFISLQNDIVIDRYSDSGANGELYFGKRELLSDRVAIHHSQMYSKKNTACASVPLVNIEPFLNTSFFVFMNFAILKTGS</sequence>
<evidence type="ECO:0000313" key="1">
    <source>
        <dbReference type="EMBL" id="TCN60143.1"/>
    </source>
</evidence>
<name>A0A4Y7UHM7_9FLAO</name>
<dbReference type="Proteomes" id="UP000295270">
    <property type="component" value="Unassembled WGS sequence"/>
</dbReference>
<protein>
    <submittedName>
        <fullName evidence="2">Uncharacterized protein</fullName>
    </submittedName>
</protein>
<dbReference type="EMBL" id="QWDN01000002">
    <property type="protein sequence ID" value="TEB45369.1"/>
    <property type="molecule type" value="Genomic_DNA"/>
</dbReference>
<evidence type="ECO:0000313" key="3">
    <source>
        <dbReference type="Proteomes" id="UP000295270"/>
    </source>
</evidence>
<comment type="caution">
    <text evidence="2">The sequence shown here is derived from an EMBL/GenBank/DDBJ whole genome shotgun (WGS) entry which is preliminary data.</text>
</comment>
<dbReference type="OrthoDB" id="9813021at2"/>
<proteinExistence type="predicted"/>
<reference evidence="2 4" key="2">
    <citation type="journal article" date="2018" name="Syst. Appl. Microbiol.">
        <title>Flavobacterium circumlabens sp. nov. and Flavobacterium cupreum sp. nov., two psychrotrophic species isolated from Antarctic environmental samples.</title>
        <authorList>
            <person name="Kralova S."/>
            <person name="Busse H.J."/>
            <person name="Svec P."/>
            <person name="Maslanova I."/>
            <person name="Stankova E."/>
            <person name="Bartak M."/>
            <person name="Sedlacek I."/>
        </authorList>
    </citation>
    <scope>NUCLEOTIDE SEQUENCE [LARGE SCALE GENOMIC DNA]</scope>
    <source>
        <strain evidence="2 4">CCM 8828</strain>
    </source>
</reference>
<accession>A0A4Y7UHM7</accession>
<reference evidence="1" key="3">
    <citation type="submission" date="2019-03" db="EMBL/GenBank/DDBJ databases">
        <authorList>
            <person name="Whitman W."/>
            <person name="Huntemann M."/>
            <person name="Clum A."/>
            <person name="Pillay M."/>
            <person name="Palaniappan K."/>
            <person name="Varghese N."/>
            <person name="Mikhailova N."/>
            <person name="Stamatis D."/>
            <person name="Reddy T."/>
            <person name="Daum C."/>
            <person name="Shapiro N."/>
            <person name="Ivanova N."/>
            <person name="Kyrpides N."/>
            <person name="Woyke T."/>
        </authorList>
    </citation>
    <scope>NUCLEOTIDE SEQUENCE</scope>
    <source>
        <strain evidence="1">P5626</strain>
    </source>
</reference>
<dbReference type="AlphaFoldDB" id="A0A4Y7UHM7"/>
<gene>
    <name evidence="2" type="ORF">D0809_09425</name>
    <name evidence="1" type="ORF">EV142_102763</name>
</gene>
<reference evidence="1 3" key="1">
    <citation type="journal article" date="2015" name="Stand. Genomic Sci.">
        <title>Genomic Encyclopedia of Bacterial and Archaeal Type Strains, Phase III: the genomes of soil and plant-associated and newly described type strains.</title>
        <authorList>
            <person name="Whitman W.B."/>
            <person name="Woyke T."/>
            <person name="Klenk H.P."/>
            <person name="Zhou Y."/>
            <person name="Lilburn T.G."/>
            <person name="Beck B.J."/>
            <person name="De Vos P."/>
            <person name="Vandamme P."/>
            <person name="Eisen J.A."/>
            <person name="Garrity G."/>
            <person name="Hugenholtz P."/>
            <person name="Kyrpides N.C."/>
        </authorList>
    </citation>
    <scope>NUCLEOTIDE SEQUENCE [LARGE SCALE GENOMIC DNA]</scope>
    <source>
        <strain evidence="1 3">P5626</strain>
    </source>
</reference>
<evidence type="ECO:0000313" key="2">
    <source>
        <dbReference type="EMBL" id="TEB45369.1"/>
    </source>
</evidence>
<dbReference type="Proteomes" id="UP000298340">
    <property type="component" value="Unassembled WGS sequence"/>
</dbReference>
<evidence type="ECO:0000313" key="4">
    <source>
        <dbReference type="Proteomes" id="UP000298340"/>
    </source>
</evidence>